<dbReference type="CDD" id="cd00064">
    <property type="entry name" value="FU"/>
    <property type="match status" value="1"/>
</dbReference>
<dbReference type="Gene3D" id="2.10.220.10">
    <property type="entry name" value="Hormone Receptor, Insulin-like Growth Factor Receptor 1, Chain A, domain 2"/>
    <property type="match status" value="1"/>
</dbReference>
<name>A0A026X1Q6_OOCBI</name>
<reference evidence="2 3" key="1">
    <citation type="journal article" date="2014" name="Curr. Biol.">
        <title>The genome of the clonal raider ant Cerapachys biroi.</title>
        <authorList>
            <person name="Oxley P.R."/>
            <person name="Ji L."/>
            <person name="Fetter-Pruneda I."/>
            <person name="McKenzie S.K."/>
            <person name="Li C."/>
            <person name="Hu H."/>
            <person name="Zhang G."/>
            <person name="Kronauer D.J."/>
        </authorList>
    </citation>
    <scope>NUCLEOTIDE SEQUENCE [LARGE SCALE GENOMIC DNA]</scope>
</reference>
<dbReference type="SUPFAM" id="SSF57184">
    <property type="entry name" value="Growth factor receptor domain"/>
    <property type="match status" value="1"/>
</dbReference>
<keyword evidence="3" id="KW-1185">Reference proteome</keyword>
<protein>
    <recommendedName>
        <fullName evidence="4">Furin</fullName>
    </recommendedName>
</protein>
<dbReference type="AlphaFoldDB" id="A0A026X1Q6"/>
<keyword evidence="1" id="KW-0472">Membrane</keyword>
<keyword evidence="1" id="KW-1133">Transmembrane helix</keyword>
<gene>
    <name evidence="2" type="ORF">X777_00603</name>
</gene>
<dbReference type="Proteomes" id="UP000053097">
    <property type="component" value="Unassembled WGS sequence"/>
</dbReference>
<dbReference type="InterPro" id="IPR009030">
    <property type="entry name" value="Growth_fac_rcpt_cys_sf"/>
</dbReference>
<feature type="transmembrane region" description="Helical" evidence="1">
    <location>
        <begin position="143"/>
        <end position="165"/>
    </location>
</feature>
<accession>A0A026X1Q6</accession>
<dbReference type="EMBL" id="KK107024">
    <property type="protein sequence ID" value="EZA62235.1"/>
    <property type="molecule type" value="Genomic_DNA"/>
</dbReference>
<organism evidence="2 3">
    <name type="scientific">Ooceraea biroi</name>
    <name type="common">Clonal raider ant</name>
    <name type="synonym">Cerapachys biroi</name>
    <dbReference type="NCBI Taxonomy" id="2015173"/>
    <lineage>
        <taxon>Eukaryota</taxon>
        <taxon>Metazoa</taxon>
        <taxon>Ecdysozoa</taxon>
        <taxon>Arthropoda</taxon>
        <taxon>Hexapoda</taxon>
        <taxon>Insecta</taxon>
        <taxon>Pterygota</taxon>
        <taxon>Neoptera</taxon>
        <taxon>Endopterygota</taxon>
        <taxon>Hymenoptera</taxon>
        <taxon>Apocrita</taxon>
        <taxon>Aculeata</taxon>
        <taxon>Formicoidea</taxon>
        <taxon>Formicidae</taxon>
        <taxon>Dorylinae</taxon>
        <taxon>Ooceraea</taxon>
    </lineage>
</organism>
<proteinExistence type="predicted"/>
<evidence type="ECO:0000256" key="1">
    <source>
        <dbReference type="SAM" id="Phobius"/>
    </source>
</evidence>
<evidence type="ECO:0000313" key="3">
    <source>
        <dbReference type="Proteomes" id="UP000053097"/>
    </source>
</evidence>
<dbReference type="OMA" id="PSDADCV"/>
<dbReference type="STRING" id="2015173.A0A026X1Q6"/>
<evidence type="ECO:0008006" key="4">
    <source>
        <dbReference type="Google" id="ProtNLM"/>
    </source>
</evidence>
<keyword evidence="1" id="KW-0812">Transmembrane</keyword>
<dbReference type="OrthoDB" id="300641at2759"/>
<dbReference type="InterPro" id="IPR006212">
    <property type="entry name" value="Furin_repeat"/>
</dbReference>
<evidence type="ECO:0000313" key="2">
    <source>
        <dbReference type="EMBL" id="EZA62235.1"/>
    </source>
</evidence>
<sequence length="202" mass="22606">MIRPTSSIEASIHSISIETNVNWRTLKDGTLESRELMNRAVLIQLLQSCRDKDVCTPGWYGSNGSCLQQCPSGTYAVQDDSEAGAFCALCHYLCLSCKGPSETDCVTCHADSELTRSNGAMFCVLSRLSWQMQYTVWFSRMTMAFLVNMCLMIVIVVCLALYWYLRRRKSAHKYSKVSYSGNGEAHADTEQLRGSTCISDSE</sequence>